<comment type="similarity">
    <text evidence="2 10 11">Belongs to the TonB-dependent receptor family.</text>
</comment>
<keyword evidence="7 10" id="KW-0472">Membrane</keyword>
<dbReference type="EMBL" id="JAQIPB010000001">
    <property type="protein sequence ID" value="MDA7414969.1"/>
    <property type="molecule type" value="Genomic_DNA"/>
</dbReference>
<feature type="domain" description="TonB-dependent receptor plug" evidence="14">
    <location>
        <begin position="70"/>
        <end position="173"/>
    </location>
</feature>
<dbReference type="PROSITE" id="PS52016">
    <property type="entry name" value="TONB_DEPENDENT_REC_3"/>
    <property type="match status" value="1"/>
</dbReference>
<comment type="caution">
    <text evidence="15">The sequence shown here is derived from an EMBL/GenBank/DDBJ whole genome shotgun (WGS) entry which is preliminary data.</text>
</comment>
<dbReference type="Pfam" id="PF00593">
    <property type="entry name" value="TonB_dep_Rec_b-barrel"/>
    <property type="match status" value="1"/>
</dbReference>
<evidence type="ECO:0000256" key="8">
    <source>
        <dbReference type="ARBA" id="ARBA00023170"/>
    </source>
</evidence>
<evidence type="ECO:0000256" key="5">
    <source>
        <dbReference type="ARBA" id="ARBA00022692"/>
    </source>
</evidence>
<dbReference type="PANTHER" id="PTHR30069">
    <property type="entry name" value="TONB-DEPENDENT OUTER MEMBRANE RECEPTOR"/>
    <property type="match status" value="1"/>
</dbReference>
<keyword evidence="5 10" id="KW-0812">Transmembrane</keyword>
<accession>A0AAE3N5K3</accession>
<evidence type="ECO:0000313" key="15">
    <source>
        <dbReference type="EMBL" id="MDA7414969.1"/>
    </source>
</evidence>
<keyword evidence="16" id="KW-1185">Reference proteome</keyword>
<evidence type="ECO:0000256" key="7">
    <source>
        <dbReference type="ARBA" id="ARBA00023136"/>
    </source>
</evidence>
<dbReference type="Gene3D" id="2.170.130.10">
    <property type="entry name" value="TonB-dependent receptor, plug domain"/>
    <property type="match status" value="1"/>
</dbReference>
<evidence type="ECO:0000256" key="10">
    <source>
        <dbReference type="PROSITE-ProRule" id="PRU01360"/>
    </source>
</evidence>
<organism evidence="15 16">
    <name type="scientific">Xenophilus arseniciresistens</name>
    <dbReference type="NCBI Taxonomy" id="1283306"/>
    <lineage>
        <taxon>Bacteria</taxon>
        <taxon>Pseudomonadati</taxon>
        <taxon>Pseudomonadota</taxon>
        <taxon>Betaproteobacteria</taxon>
        <taxon>Burkholderiales</taxon>
        <taxon>Comamonadaceae</taxon>
        <taxon>Xenophilus</taxon>
    </lineage>
</organism>
<dbReference type="Proteomes" id="UP001212602">
    <property type="component" value="Unassembled WGS sequence"/>
</dbReference>
<protein>
    <submittedName>
        <fullName evidence="15">TonB-dependent receptor</fullName>
    </submittedName>
</protein>
<evidence type="ECO:0000256" key="11">
    <source>
        <dbReference type="RuleBase" id="RU003357"/>
    </source>
</evidence>
<keyword evidence="3 10" id="KW-0813">Transport</keyword>
<gene>
    <name evidence="15" type="ORF">PGB34_01205</name>
</gene>
<keyword evidence="8 15" id="KW-0675">Receptor</keyword>
<dbReference type="InterPro" id="IPR000531">
    <property type="entry name" value="Beta-barrel_TonB"/>
</dbReference>
<dbReference type="RefSeq" id="WP_271426240.1">
    <property type="nucleotide sequence ID" value="NZ_JAQIPB010000001.1"/>
</dbReference>
<sequence length="727" mass="78765">MSSPLSRGAVRAASLQASASPLRVHHGAVAAAVLALLQPAWAQQAVADPAIPTLAPVTVSASGLNLGEDDMSTPVSVLEGQELVLRRGANLGDTLAGEPGVSASHFGAGASRPIIRGMDGPRVKVLADGVEIHDASNVSPDHAVTAEPLLARQVEVLRGPSALIHGGGAVGGVVNVLDNRIPTRRPERGFEGGVELQGRSGAREAAGAFDLTTALGDNLVLHLEGSRREAKDYRVGKNWSGGRKVEGSDAASDTFSAGLSWVGTRGYIGLAYSTQSSRYGLPGHSHEFEGCHPHGDHLHCGGHDDHGHGEEEGAHEEEGHGEAHAEEGHDHGHEHETHGTPWVKLRTERVDLRGEYLDPLPGFTRARVRAAVTRYRHDEIEGGEIGTTFRNKSQEGRVELEHQPIAGWRGLIGWQGSQRRFSALGEEAYVAPTDTTRHALFVLEQKQFGDVRVDAALRHEWQRIDVDSLTQRDTSHRGTSFSAGAQWRFQPGWSLGGTFSHSSRLPTAEELYADGLHLATRTYEMGNDQLRKESSRNIDLTLARTAGDTTFSVTAFHNRVKNYIYADTLDAHEGLQLIQYAQRDATFTGLEAKLRQKLGRHAGVTVFGDYVRAKIDAESGGNRNLPRIPAQRVGVRLDGDYQGFGAWAEVVRTASQRRVADYESVTPGYTLLNLGLSYRTQVQRLDTLFYVRADNLTDKLAFAHTSFIKDAAPLRGRSVTVGARVSF</sequence>
<keyword evidence="9 10" id="KW-0998">Cell outer membrane</keyword>
<dbReference type="PANTHER" id="PTHR30069:SF40">
    <property type="entry name" value="TONB-DEPENDENT RECEPTOR NMB0964-RELATED"/>
    <property type="match status" value="1"/>
</dbReference>
<evidence type="ECO:0000256" key="9">
    <source>
        <dbReference type="ARBA" id="ARBA00023237"/>
    </source>
</evidence>
<evidence type="ECO:0000256" key="6">
    <source>
        <dbReference type="ARBA" id="ARBA00023077"/>
    </source>
</evidence>
<feature type="region of interest" description="Disordered" evidence="12">
    <location>
        <begin position="303"/>
        <end position="341"/>
    </location>
</feature>
<evidence type="ECO:0000256" key="3">
    <source>
        <dbReference type="ARBA" id="ARBA00022448"/>
    </source>
</evidence>
<dbReference type="Gene3D" id="2.40.170.20">
    <property type="entry name" value="TonB-dependent receptor, beta-barrel domain"/>
    <property type="match status" value="1"/>
</dbReference>
<feature type="compositionally biased region" description="Basic and acidic residues" evidence="12">
    <location>
        <begin position="303"/>
        <end position="338"/>
    </location>
</feature>
<dbReference type="InterPro" id="IPR037066">
    <property type="entry name" value="Plug_dom_sf"/>
</dbReference>
<evidence type="ECO:0000256" key="4">
    <source>
        <dbReference type="ARBA" id="ARBA00022452"/>
    </source>
</evidence>
<reference evidence="15" key="1">
    <citation type="submission" date="2023-01" db="EMBL/GenBank/DDBJ databases">
        <title>Xenophilus mangrovi sp. nov., isolated from soil of Mangrove nature reserve.</title>
        <authorList>
            <person name="Xu S."/>
            <person name="Liu Z."/>
            <person name="Xu Y."/>
        </authorList>
    </citation>
    <scope>NUCLEOTIDE SEQUENCE</scope>
    <source>
        <strain evidence="15">YW8</strain>
    </source>
</reference>
<dbReference type="InterPro" id="IPR039426">
    <property type="entry name" value="TonB-dep_rcpt-like"/>
</dbReference>
<evidence type="ECO:0000259" key="13">
    <source>
        <dbReference type="Pfam" id="PF00593"/>
    </source>
</evidence>
<dbReference type="InterPro" id="IPR012910">
    <property type="entry name" value="Plug_dom"/>
</dbReference>
<name>A0AAE3N5K3_9BURK</name>
<comment type="subcellular location">
    <subcellularLocation>
        <location evidence="1 10">Cell outer membrane</location>
        <topology evidence="1 10">Multi-pass membrane protein</topology>
    </subcellularLocation>
</comment>
<keyword evidence="4 10" id="KW-1134">Transmembrane beta strand</keyword>
<dbReference type="Pfam" id="PF07715">
    <property type="entry name" value="Plug"/>
    <property type="match status" value="1"/>
</dbReference>
<dbReference type="GO" id="GO:0015344">
    <property type="term" value="F:siderophore uptake transmembrane transporter activity"/>
    <property type="evidence" value="ECO:0007669"/>
    <property type="project" value="TreeGrafter"/>
</dbReference>
<evidence type="ECO:0000256" key="1">
    <source>
        <dbReference type="ARBA" id="ARBA00004571"/>
    </source>
</evidence>
<evidence type="ECO:0000256" key="2">
    <source>
        <dbReference type="ARBA" id="ARBA00009810"/>
    </source>
</evidence>
<evidence type="ECO:0000256" key="12">
    <source>
        <dbReference type="SAM" id="MobiDB-lite"/>
    </source>
</evidence>
<dbReference type="InterPro" id="IPR036942">
    <property type="entry name" value="Beta-barrel_TonB_sf"/>
</dbReference>
<dbReference type="GO" id="GO:0044718">
    <property type="term" value="P:siderophore transmembrane transport"/>
    <property type="evidence" value="ECO:0007669"/>
    <property type="project" value="TreeGrafter"/>
</dbReference>
<dbReference type="GO" id="GO:0009279">
    <property type="term" value="C:cell outer membrane"/>
    <property type="evidence" value="ECO:0007669"/>
    <property type="project" value="UniProtKB-SubCell"/>
</dbReference>
<dbReference type="AlphaFoldDB" id="A0AAE3N5K3"/>
<dbReference type="SUPFAM" id="SSF56935">
    <property type="entry name" value="Porins"/>
    <property type="match status" value="1"/>
</dbReference>
<proteinExistence type="inferred from homology"/>
<feature type="domain" description="TonB-dependent receptor-like beta-barrel" evidence="13">
    <location>
        <begin position="330"/>
        <end position="696"/>
    </location>
</feature>
<keyword evidence="6 11" id="KW-0798">TonB box</keyword>
<evidence type="ECO:0000259" key="14">
    <source>
        <dbReference type="Pfam" id="PF07715"/>
    </source>
</evidence>
<evidence type="ECO:0000313" key="16">
    <source>
        <dbReference type="Proteomes" id="UP001212602"/>
    </source>
</evidence>